<dbReference type="EMBL" id="CP133620">
    <property type="protein sequence ID" value="WMV45999.1"/>
    <property type="molecule type" value="Genomic_DNA"/>
</dbReference>
<sequence>MSGKKGITVISGTSGGNEHTKVLNGSEASTFKLEPTNSKTKKKSQPKPKLKGCNHVWEEGDNIYIVDNLPLISRTSGGNEHANILNDGEGSTFKVEPTNSATKKKSQHS</sequence>
<evidence type="ECO:0000313" key="3">
    <source>
        <dbReference type="Proteomes" id="UP001234989"/>
    </source>
</evidence>
<evidence type="ECO:0000313" key="2">
    <source>
        <dbReference type="EMBL" id="WMV45999.1"/>
    </source>
</evidence>
<proteinExistence type="predicted"/>
<name>A0AAF0UHK9_SOLVR</name>
<accession>A0AAF0UHK9</accession>
<dbReference type="Proteomes" id="UP001234989">
    <property type="component" value="Chromosome 9"/>
</dbReference>
<organism evidence="2 3">
    <name type="scientific">Solanum verrucosum</name>
    <dbReference type="NCBI Taxonomy" id="315347"/>
    <lineage>
        <taxon>Eukaryota</taxon>
        <taxon>Viridiplantae</taxon>
        <taxon>Streptophyta</taxon>
        <taxon>Embryophyta</taxon>
        <taxon>Tracheophyta</taxon>
        <taxon>Spermatophyta</taxon>
        <taxon>Magnoliopsida</taxon>
        <taxon>eudicotyledons</taxon>
        <taxon>Gunneridae</taxon>
        <taxon>Pentapetalae</taxon>
        <taxon>asterids</taxon>
        <taxon>lamiids</taxon>
        <taxon>Solanales</taxon>
        <taxon>Solanaceae</taxon>
        <taxon>Solanoideae</taxon>
        <taxon>Solaneae</taxon>
        <taxon>Solanum</taxon>
    </lineage>
</organism>
<gene>
    <name evidence="2" type="ORF">MTR67_039384</name>
</gene>
<protein>
    <submittedName>
        <fullName evidence="2">Uncharacterized protein</fullName>
    </submittedName>
</protein>
<feature type="compositionally biased region" description="Basic residues" evidence="1">
    <location>
        <begin position="39"/>
        <end position="52"/>
    </location>
</feature>
<keyword evidence="3" id="KW-1185">Reference proteome</keyword>
<evidence type="ECO:0000256" key="1">
    <source>
        <dbReference type="SAM" id="MobiDB-lite"/>
    </source>
</evidence>
<feature type="region of interest" description="Disordered" evidence="1">
    <location>
        <begin position="1"/>
        <end position="52"/>
    </location>
</feature>
<feature type="region of interest" description="Disordered" evidence="1">
    <location>
        <begin position="77"/>
        <end position="109"/>
    </location>
</feature>
<reference evidence="2" key="1">
    <citation type="submission" date="2023-08" db="EMBL/GenBank/DDBJ databases">
        <title>A de novo genome assembly of Solanum verrucosum Schlechtendal, a Mexican diploid species geographically isolated from the other diploid A-genome species in potato relatives.</title>
        <authorList>
            <person name="Hosaka K."/>
        </authorList>
    </citation>
    <scope>NUCLEOTIDE SEQUENCE</scope>
    <source>
        <tissue evidence="2">Young leaves</tissue>
    </source>
</reference>
<dbReference type="AlphaFoldDB" id="A0AAF0UHK9"/>